<dbReference type="OrthoDB" id="10614022at2759"/>
<keyword evidence="4" id="KW-0378">Hydrolase</keyword>
<dbReference type="SUPFAM" id="SSF57850">
    <property type="entry name" value="RING/U-box"/>
    <property type="match status" value="1"/>
</dbReference>
<keyword evidence="6" id="KW-1185">Reference proteome</keyword>
<dbReference type="STRING" id="74873.A0A084WHI1"/>
<dbReference type="GO" id="GO:0016787">
    <property type="term" value="F:hydrolase activity"/>
    <property type="evidence" value="ECO:0007669"/>
    <property type="project" value="UniProtKB-KW"/>
</dbReference>
<evidence type="ECO:0000313" key="4">
    <source>
        <dbReference type="EMBL" id="KFB49675.1"/>
    </source>
</evidence>
<dbReference type="GO" id="GO:0008270">
    <property type="term" value="F:zinc ion binding"/>
    <property type="evidence" value="ECO:0007669"/>
    <property type="project" value="UniProtKB-KW"/>
</dbReference>
<dbReference type="Gene3D" id="3.30.40.10">
    <property type="entry name" value="Zinc/RING finger domain, C3HC4 (zinc finger)"/>
    <property type="match status" value="1"/>
</dbReference>
<dbReference type="EnsemblMetazoa" id="ASIC017915-RA">
    <property type="protein sequence ID" value="ASIC017915-PA"/>
    <property type="gene ID" value="ASIC017915"/>
</dbReference>
<name>A0A084WHI1_ANOSI</name>
<dbReference type="EMBL" id="ATLV01023835">
    <property type="status" value="NOT_ANNOTATED_CDS"/>
    <property type="molecule type" value="Genomic_DNA"/>
</dbReference>
<feature type="domain" description="USP" evidence="2">
    <location>
        <begin position="144"/>
        <end position="511"/>
    </location>
</feature>
<evidence type="ECO:0000313" key="5">
    <source>
        <dbReference type="EnsemblMetazoa" id="ASIC017915-PA"/>
    </source>
</evidence>
<evidence type="ECO:0000313" key="6">
    <source>
        <dbReference type="Proteomes" id="UP000030765"/>
    </source>
</evidence>
<gene>
    <name evidence="4" type="ORF">ZHAS_00017915</name>
</gene>
<dbReference type="VEuPathDB" id="VectorBase:ASIC017915"/>
<evidence type="ECO:0000259" key="2">
    <source>
        <dbReference type="PROSITE" id="PS50235"/>
    </source>
</evidence>
<keyword evidence="1" id="KW-0863">Zinc-finger</keyword>
<evidence type="ECO:0000259" key="3">
    <source>
        <dbReference type="PROSITE" id="PS50271"/>
    </source>
</evidence>
<dbReference type="Proteomes" id="UP000030765">
    <property type="component" value="Unassembled WGS sequence"/>
</dbReference>
<organism evidence="4">
    <name type="scientific">Anopheles sinensis</name>
    <name type="common">Mosquito</name>
    <dbReference type="NCBI Taxonomy" id="74873"/>
    <lineage>
        <taxon>Eukaryota</taxon>
        <taxon>Metazoa</taxon>
        <taxon>Ecdysozoa</taxon>
        <taxon>Arthropoda</taxon>
        <taxon>Hexapoda</taxon>
        <taxon>Insecta</taxon>
        <taxon>Pterygota</taxon>
        <taxon>Neoptera</taxon>
        <taxon>Endopterygota</taxon>
        <taxon>Diptera</taxon>
        <taxon>Nematocera</taxon>
        <taxon>Culicoidea</taxon>
        <taxon>Culicidae</taxon>
        <taxon>Anophelinae</taxon>
        <taxon>Anopheles</taxon>
    </lineage>
</organism>
<reference evidence="5" key="2">
    <citation type="submission" date="2020-05" db="UniProtKB">
        <authorList>
            <consortium name="EnsemblMetazoa"/>
        </authorList>
    </citation>
    <scope>IDENTIFICATION</scope>
</reference>
<evidence type="ECO:0000256" key="1">
    <source>
        <dbReference type="PROSITE-ProRule" id="PRU00502"/>
    </source>
</evidence>
<dbReference type="PROSITE" id="PS50271">
    <property type="entry name" value="ZF_UBP"/>
    <property type="match status" value="1"/>
</dbReference>
<sequence>MDNGKACGHVQNVQFATVQKRFKTSGFKKCCGLCGQQYLAVSQSASLWLCLTCGYELCEQDIKRHAVQDFGISGSGVHALAMDTATFTVRCFRCIIPIEPQKDTTLNEIVEFCKHQAGVESVATFLPEADEQESMEDKTWSYMRGILNPGHRYPLNAFLQCLARSSFFMIMVKQSLVPAVIEIPGGEVKLTEEVKILLPSIKVKTPRIVDETLENIIDIINELTCGESSIVSPVKLDEFHGTDMHPYAYIVKKLAAVLQYPRDTIREEIKAVLPDHLINQEENFEAIISKYQQTIKNYEWIEMSKFGYSIQLIEEENREEKTTIYSYLKANLATLRTPRLPNDGVGEYTTYRNCFLVPPLILTPKFSKHCVDDFKTLSFPFILNLTPFCCPSINTSLGKKPILYELFGIIKEKDINRYAAYVKVRTPPLKQDTVKIEKMIKNLQLHYSKIIYSQEQEEYIVPEPESIEEPEPVDVQPSPGKWYYAQDTYVREVTEEEVLRVRPYSLFYERLINLPDC</sequence>
<dbReference type="AlphaFoldDB" id="A0A084WHI1"/>
<dbReference type="InterPro" id="IPR038765">
    <property type="entry name" value="Papain-like_cys_pep_sf"/>
</dbReference>
<dbReference type="EMBL" id="KE525347">
    <property type="protein sequence ID" value="KFB49675.1"/>
    <property type="molecule type" value="Genomic_DNA"/>
</dbReference>
<reference evidence="4 6" key="1">
    <citation type="journal article" date="2014" name="BMC Genomics">
        <title>Genome sequence of Anopheles sinensis provides insight into genetics basis of mosquito competence for malaria parasites.</title>
        <authorList>
            <person name="Zhou D."/>
            <person name="Zhang D."/>
            <person name="Ding G."/>
            <person name="Shi L."/>
            <person name="Hou Q."/>
            <person name="Ye Y."/>
            <person name="Xu Y."/>
            <person name="Zhou H."/>
            <person name="Xiong C."/>
            <person name="Li S."/>
            <person name="Yu J."/>
            <person name="Hong S."/>
            <person name="Yu X."/>
            <person name="Zou P."/>
            <person name="Chen C."/>
            <person name="Chang X."/>
            <person name="Wang W."/>
            <person name="Lv Y."/>
            <person name="Sun Y."/>
            <person name="Ma L."/>
            <person name="Shen B."/>
            <person name="Zhu C."/>
        </authorList>
    </citation>
    <scope>NUCLEOTIDE SEQUENCE [LARGE SCALE GENOMIC DNA]</scope>
</reference>
<keyword evidence="1" id="KW-0862">Zinc</keyword>
<dbReference type="PROSITE" id="PS50235">
    <property type="entry name" value="USP_3"/>
    <property type="match status" value="1"/>
</dbReference>
<proteinExistence type="predicted"/>
<protein>
    <submittedName>
        <fullName evidence="4 5">Ubiquitin carboxyl-terminal hydrolase 16-like protein</fullName>
    </submittedName>
</protein>
<dbReference type="Pfam" id="PF02148">
    <property type="entry name" value="zf-UBP"/>
    <property type="match status" value="1"/>
</dbReference>
<dbReference type="SUPFAM" id="SSF54001">
    <property type="entry name" value="Cysteine proteinases"/>
    <property type="match status" value="1"/>
</dbReference>
<dbReference type="InterPro" id="IPR028889">
    <property type="entry name" value="USP"/>
</dbReference>
<dbReference type="InterPro" id="IPR001607">
    <property type="entry name" value="Znf_UBP"/>
</dbReference>
<dbReference type="VEuPathDB" id="VectorBase:ASIS021067"/>
<accession>A0A084WHI1</accession>
<keyword evidence="1" id="KW-0479">Metal-binding</keyword>
<dbReference type="Gene3D" id="3.90.70.10">
    <property type="entry name" value="Cysteine proteinases"/>
    <property type="match status" value="1"/>
</dbReference>
<dbReference type="InterPro" id="IPR013083">
    <property type="entry name" value="Znf_RING/FYVE/PHD"/>
</dbReference>
<feature type="domain" description="UBP-type" evidence="3">
    <location>
        <begin position="5"/>
        <end position="116"/>
    </location>
</feature>